<dbReference type="SUPFAM" id="SSF51064">
    <property type="entry name" value="Head domain of nucleotide exchange factor GrpE"/>
    <property type="match status" value="1"/>
</dbReference>
<dbReference type="Gene3D" id="3.90.20.20">
    <property type="match status" value="1"/>
</dbReference>
<keyword evidence="15" id="KW-1185">Reference proteome</keyword>
<feature type="region of interest" description="Disordered" evidence="13">
    <location>
        <begin position="1"/>
        <end position="37"/>
    </location>
</feature>
<dbReference type="NCBIfam" id="NF010738">
    <property type="entry name" value="PRK14140.1"/>
    <property type="match status" value="1"/>
</dbReference>
<dbReference type="GO" id="GO:0006457">
    <property type="term" value="P:protein folding"/>
    <property type="evidence" value="ECO:0007669"/>
    <property type="project" value="InterPro"/>
</dbReference>
<dbReference type="RefSeq" id="WP_238456563.1">
    <property type="nucleotide sequence ID" value="NZ_FOOX01000017.1"/>
</dbReference>
<evidence type="ECO:0000256" key="2">
    <source>
        <dbReference type="ARBA" id="ARBA00009054"/>
    </source>
</evidence>
<dbReference type="InterPro" id="IPR000740">
    <property type="entry name" value="GrpE"/>
</dbReference>
<proteinExistence type="inferred from homology"/>
<accession>A0A1I2XL92</accession>
<gene>
    <name evidence="10" type="primary">grpE</name>
    <name evidence="14" type="ORF">SAMN05660649_03986</name>
</gene>
<evidence type="ECO:0000256" key="3">
    <source>
        <dbReference type="ARBA" id="ARBA00011738"/>
    </source>
</evidence>
<keyword evidence="4 10" id="KW-0963">Cytoplasm</keyword>
<dbReference type="PRINTS" id="PR00773">
    <property type="entry name" value="GRPEPROTEIN"/>
</dbReference>
<comment type="function">
    <text evidence="7 10 11">Participates actively in the response to hyperosmotic and heat shock by preventing the aggregation of stress-denatured proteins, in association with DnaK and GrpE. It is the nucleotide exchange factor for DnaK and may function as a thermosensor. Unfolded proteins bind initially to DnaJ; upon interaction with the DnaJ-bound protein, DnaK hydrolyzes its bound ATP, resulting in the formation of a stable complex. GrpE releases ADP from DnaK; ATP binding to DnaK triggers the release of the substrate protein, thus completing the reaction cycle. Several rounds of ATP-dependent interactions between DnaJ, DnaK and GrpE are required for fully efficient folding.</text>
</comment>
<dbReference type="PROSITE" id="PS01071">
    <property type="entry name" value="GRPE"/>
    <property type="match status" value="1"/>
</dbReference>
<dbReference type="GO" id="GO:0051087">
    <property type="term" value="F:protein-folding chaperone binding"/>
    <property type="evidence" value="ECO:0007669"/>
    <property type="project" value="InterPro"/>
</dbReference>
<evidence type="ECO:0000256" key="11">
    <source>
        <dbReference type="RuleBase" id="RU000639"/>
    </source>
</evidence>
<evidence type="ECO:0000256" key="4">
    <source>
        <dbReference type="ARBA" id="ARBA00022490"/>
    </source>
</evidence>
<dbReference type="STRING" id="341036.SAMN05660649_03986"/>
<evidence type="ECO:0000313" key="14">
    <source>
        <dbReference type="EMBL" id="SFH12861.1"/>
    </source>
</evidence>
<evidence type="ECO:0000256" key="5">
    <source>
        <dbReference type="ARBA" id="ARBA00023016"/>
    </source>
</evidence>
<dbReference type="GO" id="GO:0051082">
    <property type="term" value="F:unfolded protein binding"/>
    <property type="evidence" value="ECO:0007669"/>
    <property type="project" value="TreeGrafter"/>
</dbReference>
<protein>
    <recommendedName>
        <fullName evidence="8 10">Protein GrpE</fullName>
    </recommendedName>
    <alternativeName>
        <fullName evidence="9 10">HSP-70 cofactor</fullName>
    </alternativeName>
</protein>
<comment type="subunit">
    <text evidence="3 10">Homodimer.</text>
</comment>
<evidence type="ECO:0000256" key="6">
    <source>
        <dbReference type="ARBA" id="ARBA00023186"/>
    </source>
</evidence>
<evidence type="ECO:0000256" key="8">
    <source>
        <dbReference type="ARBA" id="ARBA00072274"/>
    </source>
</evidence>
<organism evidence="14 15">
    <name type="scientific">Desulfotruncus arcticus DSM 17038</name>
    <dbReference type="NCBI Taxonomy" id="1121424"/>
    <lineage>
        <taxon>Bacteria</taxon>
        <taxon>Bacillati</taxon>
        <taxon>Bacillota</taxon>
        <taxon>Clostridia</taxon>
        <taxon>Eubacteriales</taxon>
        <taxon>Desulfallaceae</taxon>
        <taxon>Desulfotruncus</taxon>
    </lineage>
</organism>
<evidence type="ECO:0000256" key="12">
    <source>
        <dbReference type="RuleBase" id="RU004478"/>
    </source>
</evidence>
<dbReference type="GO" id="GO:0042803">
    <property type="term" value="F:protein homodimerization activity"/>
    <property type="evidence" value="ECO:0007669"/>
    <property type="project" value="InterPro"/>
</dbReference>
<dbReference type="AlphaFoldDB" id="A0A1I2XL92"/>
<evidence type="ECO:0000256" key="13">
    <source>
        <dbReference type="SAM" id="MobiDB-lite"/>
    </source>
</evidence>
<comment type="subcellular location">
    <subcellularLocation>
        <location evidence="1 10">Cytoplasm</location>
    </subcellularLocation>
</comment>
<evidence type="ECO:0000256" key="7">
    <source>
        <dbReference type="ARBA" id="ARBA00053401"/>
    </source>
</evidence>
<comment type="similarity">
    <text evidence="2 10 12">Belongs to the GrpE family.</text>
</comment>
<dbReference type="InterPro" id="IPR013805">
    <property type="entry name" value="GrpE_CC"/>
</dbReference>
<sequence length="197" mass="22823">MPNSEKDIINQEVQEDSCQDQNAGAAMEQQEENLSAEAAEEQLDVQQLRSELAEQKAKAEDYFNRLVRLQADFENYRKRTQREKEEYFKYASASLCEQLLPVIDNFHLALAARDEDPSNVVKGVEMIYRQLEEILQREGLTPIETVGQEFDPAKHEAVMQEETQEHPENMVIAELRRGYYLKDRLLRPAMVKVAKSC</sequence>
<dbReference type="CDD" id="cd00446">
    <property type="entry name" value="GrpE"/>
    <property type="match status" value="1"/>
</dbReference>
<dbReference type="GO" id="GO:0005737">
    <property type="term" value="C:cytoplasm"/>
    <property type="evidence" value="ECO:0007669"/>
    <property type="project" value="UniProtKB-SubCell"/>
</dbReference>
<dbReference type="PANTHER" id="PTHR21237:SF23">
    <property type="entry name" value="GRPE PROTEIN HOMOLOG, MITOCHONDRIAL"/>
    <property type="match status" value="1"/>
</dbReference>
<dbReference type="HAMAP" id="MF_01151">
    <property type="entry name" value="GrpE"/>
    <property type="match status" value="1"/>
</dbReference>
<evidence type="ECO:0000256" key="10">
    <source>
        <dbReference type="HAMAP-Rule" id="MF_01151"/>
    </source>
</evidence>
<dbReference type="Gene3D" id="2.30.22.10">
    <property type="entry name" value="Head domain of nucleotide exchange factor GrpE"/>
    <property type="match status" value="1"/>
</dbReference>
<dbReference type="FunFam" id="2.30.22.10:FF:000001">
    <property type="entry name" value="Protein GrpE"/>
    <property type="match status" value="1"/>
</dbReference>
<dbReference type="EMBL" id="FOOX01000017">
    <property type="protein sequence ID" value="SFH12861.1"/>
    <property type="molecule type" value="Genomic_DNA"/>
</dbReference>
<keyword evidence="5 10" id="KW-0346">Stress response</keyword>
<dbReference type="Proteomes" id="UP000199337">
    <property type="component" value="Unassembled WGS sequence"/>
</dbReference>
<evidence type="ECO:0000256" key="9">
    <source>
        <dbReference type="ARBA" id="ARBA00076414"/>
    </source>
</evidence>
<keyword evidence="6 10" id="KW-0143">Chaperone</keyword>
<name>A0A1I2XL92_9FIRM</name>
<dbReference type="GO" id="GO:0000774">
    <property type="term" value="F:adenyl-nucleotide exchange factor activity"/>
    <property type="evidence" value="ECO:0007669"/>
    <property type="project" value="InterPro"/>
</dbReference>
<reference evidence="15" key="1">
    <citation type="submission" date="2016-10" db="EMBL/GenBank/DDBJ databases">
        <authorList>
            <person name="Varghese N."/>
            <person name="Submissions S."/>
        </authorList>
    </citation>
    <scope>NUCLEOTIDE SEQUENCE [LARGE SCALE GENOMIC DNA]</scope>
    <source>
        <strain evidence="15">DSM 17038</strain>
    </source>
</reference>
<evidence type="ECO:0000313" key="15">
    <source>
        <dbReference type="Proteomes" id="UP000199337"/>
    </source>
</evidence>
<dbReference type="PANTHER" id="PTHR21237">
    <property type="entry name" value="GRPE PROTEIN"/>
    <property type="match status" value="1"/>
</dbReference>
<dbReference type="Pfam" id="PF01025">
    <property type="entry name" value="GrpE"/>
    <property type="match status" value="1"/>
</dbReference>
<dbReference type="InterPro" id="IPR009012">
    <property type="entry name" value="GrpE_head"/>
</dbReference>
<dbReference type="SUPFAM" id="SSF58014">
    <property type="entry name" value="Coiled-coil domain of nucleotide exchange factor GrpE"/>
    <property type="match status" value="1"/>
</dbReference>
<evidence type="ECO:0000256" key="1">
    <source>
        <dbReference type="ARBA" id="ARBA00004496"/>
    </source>
</evidence>